<gene>
    <name evidence="1" type="ORF">UFOPK2000_00390</name>
    <name evidence="2" type="ORF">UFOPK3708_00778</name>
</gene>
<name>A0A6J6IM01_9ZZZZ</name>
<proteinExistence type="predicted"/>
<sequence length="128" mass="14062">MNAGSISLIGVYDADGSFAGEIRYWVGARLGRTHCSLCEITHGPFVEKSEWRNYRASLNVDFTTFHRDDAPADILEASGHRFPVVLARSGDRLLVVLSPEQLEICDGDVKKFQVALTQSCAAEGFALE</sequence>
<evidence type="ECO:0000313" key="2">
    <source>
        <dbReference type="EMBL" id="CAB4929873.1"/>
    </source>
</evidence>
<accession>A0A6J6IM01</accession>
<organism evidence="1">
    <name type="scientific">freshwater metagenome</name>
    <dbReference type="NCBI Taxonomy" id="449393"/>
    <lineage>
        <taxon>unclassified sequences</taxon>
        <taxon>metagenomes</taxon>
        <taxon>ecological metagenomes</taxon>
    </lineage>
</organism>
<dbReference type="AlphaFoldDB" id="A0A6J6IM01"/>
<protein>
    <submittedName>
        <fullName evidence="1">Unannotated protein</fullName>
    </submittedName>
</protein>
<dbReference type="EMBL" id="CAEZVK010000026">
    <property type="protein sequence ID" value="CAB4625540.1"/>
    <property type="molecule type" value="Genomic_DNA"/>
</dbReference>
<reference evidence="1" key="1">
    <citation type="submission" date="2020-05" db="EMBL/GenBank/DDBJ databases">
        <authorList>
            <person name="Chiriac C."/>
            <person name="Salcher M."/>
            <person name="Ghai R."/>
            <person name="Kavagutti S V."/>
        </authorList>
    </citation>
    <scope>NUCLEOTIDE SEQUENCE</scope>
</reference>
<dbReference type="EMBL" id="CAFBNA010000036">
    <property type="protein sequence ID" value="CAB4929873.1"/>
    <property type="molecule type" value="Genomic_DNA"/>
</dbReference>
<evidence type="ECO:0000313" key="1">
    <source>
        <dbReference type="EMBL" id="CAB4625540.1"/>
    </source>
</evidence>